<dbReference type="InterPro" id="IPR005119">
    <property type="entry name" value="LysR_subst-bd"/>
</dbReference>
<comment type="similarity">
    <text evidence="1">Belongs to the LysR transcriptional regulatory family.</text>
</comment>
<dbReference type="PROSITE" id="PS50931">
    <property type="entry name" value="HTH_LYSR"/>
    <property type="match status" value="1"/>
</dbReference>
<dbReference type="SUPFAM" id="SSF53850">
    <property type="entry name" value="Periplasmic binding protein-like II"/>
    <property type="match status" value="1"/>
</dbReference>
<dbReference type="InterPro" id="IPR036388">
    <property type="entry name" value="WH-like_DNA-bd_sf"/>
</dbReference>
<organism evidence="6 7">
    <name type="scientific">Vitreoscilla filiformis</name>
    <dbReference type="NCBI Taxonomy" id="63"/>
    <lineage>
        <taxon>Bacteria</taxon>
        <taxon>Pseudomonadati</taxon>
        <taxon>Pseudomonadota</taxon>
        <taxon>Betaproteobacteria</taxon>
        <taxon>Neisseriales</taxon>
        <taxon>Neisseriaceae</taxon>
        <taxon>Vitreoscilla</taxon>
    </lineage>
</organism>
<dbReference type="PANTHER" id="PTHR30118">
    <property type="entry name" value="HTH-TYPE TRANSCRIPTIONAL REGULATOR LEUO-RELATED"/>
    <property type="match status" value="1"/>
</dbReference>
<dbReference type="InterPro" id="IPR050389">
    <property type="entry name" value="LysR-type_TF"/>
</dbReference>
<dbReference type="InterPro" id="IPR000847">
    <property type="entry name" value="LysR_HTH_N"/>
</dbReference>
<dbReference type="EMBL" id="CP022423">
    <property type="protein sequence ID" value="ASM76130.1"/>
    <property type="molecule type" value="Genomic_DNA"/>
</dbReference>
<dbReference type="PANTHER" id="PTHR30118:SF6">
    <property type="entry name" value="HTH-TYPE TRANSCRIPTIONAL REGULATOR LEUO"/>
    <property type="match status" value="1"/>
</dbReference>
<dbReference type="Gene3D" id="3.40.190.10">
    <property type="entry name" value="Periplasmic binding protein-like II"/>
    <property type="match status" value="2"/>
</dbReference>
<evidence type="ECO:0000256" key="2">
    <source>
        <dbReference type="ARBA" id="ARBA00023015"/>
    </source>
</evidence>
<dbReference type="Pfam" id="PF03466">
    <property type="entry name" value="LysR_substrate"/>
    <property type="match status" value="1"/>
</dbReference>
<keyword evidence="3" id="KW-0238">DNA-binding</keyword>
<evidence type="ECO:0000313" key="6">
    <source>
        <dbReference type="EMBL" id="ASM76130.1"/>
    </source>
</evidence>
<evidence type="ECO:0000313" key="7">
    <source>
        <dbReference type="Proteomes" id="UP000199729"/>
    </source>
</evidence>
<evidence type="ECO:0000256" key="3">
    <source>
        <dbReference type="ARBA" id="ARBA00023125"/>
    </source>
</evidence>
<dbReference type="InterPro" id="IPR036390">
    <property type="entry name" value="WH_DNA-bd_sf"/>
</dbReference>
<dbReference type="OrthoDB" id="8924032at2"/>
<keyword evidence="2" id="KW-0805">Transcription regulation</keyword>
<dbReference type="Pfam" id="PF00126">
    <property type="entry name" value="HTH_1"/>
    <property type="match status" value="1"/>
</dbReference>
<evidence type="ECO:0000256" key="4">
    <source>
        <dbReference type="ARBA" id="ARBA00023163"/>
    </source>
</evidence>
<proteinExistence type="inferred from homology"/>
<feature type="domain" description="HTH lysR-type" evidence="5">
    <location>
        <begin position="16"/>
        <end position="73"/>
    </location>
</feature>
<dbReference type="GO" id="GO:0003700">
    <property type="term" value="F:DNA-binding transcription factor activity"/>
    <property type="evidence" value="ECO:0007669"/>
    <property type="project" value="InterPro"/>
</dbReference>
<sequence length="318" mass="34744">MKKIDASTPSPAYLDLDGHLLQLLLCVHECGSITRAAQRLGLTQSAVSHALERLRGLVGDALFVKSGRGIVPTAHADVLAARARTLLDELRAFSWAGGVVPEQLTACFTIAANDLQRDLLLPPLLRALRAQAPGVTLRVIPSGAPQPALLREGECHLVLTPRPPEGSDIVQRRLFEDTYRVFYDPQQRVAPQGLADYLAAEHVSVLYEPRRSLELDDWLLAQGIQRRIVALVPGFAGLAGLLRAGPWVATAPGLLGEGVLRGLAQAPVPVSTPTLAMYMVWHLRHQHDPVHTWLRQTLLGTMPTLVRPRRDSPQKDLV</sequence>
<reference evidence="6 7" key="1">
    <citation type="submission" date="2017-07" db="EMBL/GenBank/DDBJ databases">
        <title>Complete Genome Sequence of the cosmetic ferment Vitreoscilla filiformis (ATCC15551).</title>
        <authorList>
            <person name="Contreras S."/>
            <person name="Sagory-Zalkind P."/>
            <person name="Blanquart H."/>
            <person name="Iltis A."/>
            <person name="Morand S.C."/>
        </authorList>
    </citation>
    <scope>NUCLEOTIDE SEQUENCE [LARGE SCALE GENOMIC DNA]</scope>
    <source>
        <strain evidence="6 7">ATCC 15551</strain>
    </source>
</reference>
<dbReference type="SUPFAM" id="SSF46785">
    <property type="entry name" value="Winged helix' DNA-binding domain"/>
    <property type="match status" value="1"/>
</dbReference>
<evidence type="ECO:0000259" key="5">
    <source>
        <dbReference type="PROSITE" id="PS50931"/>
    </source>
</evidence>
<protein>
    <submittedName>
        <fullName evidence="6">Transcriptional regulator</fullName>
    </submittedName>
</protein>
<dbReference type="PRINTS" id="PR00039">
    <property type="entry name" value="HTHLYSR"/>
</dbReference>
<name>A0A221KBD2_VITFI</name>
<dbReference type="InterPro" id="IPR037402">
    <property type="entry name" value="YidZ_PBP2"/>
</dbReference>
<dbReference type="AlphaFoldDB" id="A0A221KBD2"/>
<dbReference type="GO" id="GO:0003677">
    <property type="term" value="F:DNA binding"/>
    <property type="evidence" value="ECO:0007669"/>
    <property type="project" value="UniProtKB-KW"/>
</dbReference>
<evidence type="ECO:0000256" key="1">
    <source>
        <dbReference type="ARBA" id="ARBA00009437"/>
    </source>
</evidence>
<keyword evidence="7" id="KW-1185">Reference proteome</keyword>
<accession>A0A221KBD2</accession>
<gene>
    <name evidence="6" type="ORF">VITFI_CDS0351</name>
</gene>
<dbReference type="Gene3D" id="1.10.10.10">
    <property type="entry name" value="Winged helix-like DNA-binding domain superfamily/Winged helix DNA-binding domain"/>
    <property type="match status" value="1"/>
</dbReference>
<dbReference type="CDD" id="cd08417">
    <property type="entry name" value="PBP2_Nitroaromatics_like"/>
    <property type="match status" value="1"/>
</dbReference>
<dbReference type="Proteomes" id="UP000199729">
    <property type="component" value="Chromosome"/>
</dbReference>
<keyword evidence="4" id="KW-0804">Transcription</keyword>
<dbReference type="KEGG" id="vff:VITFI_CDS0351"/>